<sequence length="76" mass="8433">MCASDLEGMAPPEMLEEMALKAEPAMSVGENGHDLREMTKEEKARRKQKFRFPRMTTGKWMFALAALTWATGVAGG</sequence>
<proteinExistence type="predicted"/>
<dbReference type="InParanoid" id="A0A0C2YKP8"/>
<protein>
    <submittedName>
        <fullName evidence="2">Uncharacterized protein</fullName>
    </submittedName>
</protein>
<feature type="compositionally biased region" description="Basic and acidic residues" evidence="1">
    <location>
        <begin position="31"/>
        <end position="44"/>
    </location>
</feature>
<reference evidence="3" key="2">
    <citation type="submission" date="2015-01" db="EMBL/GenBank/DDBJ databases">
        <title>Evolutionary Origins and Diversification of the Mycorrhizal Mutualists.</title>
        <authorList>
            <consortium name="DOE Joint Genome Institute"/>
            <consortium name="Mycorrhizal Genomics Consortium"/>
            <person name="Kohler A."/>
            <person name="Kuo A."/>
            <person name="Nagy L.G."/>
            <person name="Floudas D."/>
            <person name="Copeland A."/>
            <person name="Barry K.W."/>
            <person name="Cichocki N."/>
            <person name="Veneault-Fourrey C."/>
            <person name="LaButti K."/>
            <person name="Lindquist E.A."/>
            <person name="Lipzen A."/>
            <person name="Lundell T."/>
            <person name="Morin E."/>
            <person name="Murat C."/>
            <person name="Riley R."/>
            <person name="Ohm R."/>
            <person name="Sun H."/>
            <person name="Tunlid A."/>
            <person name="Henrissat B."/>
            <person name="Grigoriev I.V."/>
            <person name="Hibbett D.S."/>
            <person name="Martin F."/>
        </authorList>
    </citation>
    <scope>NUCLEOTIDE SEQUENCE [LARGE SCALE GENOMIC DNA]</scope>
    <source>
        <strain evidence="3">Foug A</strain>
    </source>
</reference>
<evidence type="ECO:0000313" key="3">
    <source>
        <dbReference type="Proteomes" id="UP000053989"/>
    </source>
</evidence>
<dbReference type="EMBL" id="KN822492">
    <property type="protein sequence ID" value="KIM50348.1"/>
    <property type="molecule type" value="Genomic_DNA"/>
</dbReference>
<dbReference type="HOGENOM" id="CLU_2655926_0_0_1"/>
<evidence type="ECO:0000313" key="2">
    <source>
        <dbReference type="EMBL" id="KIM50348.1"/>
    </source>
</evidence>
<feature type="region of interest" description="Disordered" evidence="1">
    <location>
        <begin position="25"/>
        <end position="49"/>
    </location>
</feature>
<dbReference type="Proteomes" id="UP000053989">
    <property type="component" value="Unassembled WGS sequence"/>
</dbReference>
<keyword evidence="3" id="KW-1185">Reference proteome</keyword>
<gene>
    <name evidence="2" type="ORF">SCLCIDRAFT_34389</name>
</gene>
<accession>A0A0C2YKP8</accession>
<organism evidence="2 3">
    <name type="scientific">Scleroderma citrinum Foug A</name>
    <dbReference type="NCBI Taxonomy" id="1036808"/>
    <lineage>
        <taxon>Eukaryota</taxon>
        <taxon>Fungi</taxon>
        <taxon>Dikarya</taxon>
        <taxon>Basidiomycota</taxon>
        <taxon>Agaricomycotina</taxon>
        <taxon>Agaricomycetes</taxon>
        <taxon>Agaricomycetidae</taxon>
        <taxon>Boletales</taxon>
        <taxon>Sclerodermatineae</taxon>
        <taxon>Sclerodermataceae</taxon>
        <taxon>Scleroderma</taxon>
    </lineage>
</organism>
<dbReference type="AlphaFoldDB" id="A0A0C2YKP8"/>
<name>A0A0C2YKP8_9AGAM</name>
<reference evidence="2 3" key="1">
    <citation type="submission" date="2014-04" db="EMBL/GenBank/DDBJ databases">
        <authorList>
            <consortium name="DOE Joint Genome Institute"/>
            <person name="Kuo A."/>
            <person name="Kohler A."/>
            <person name="Nagy L.G."/>
            <person name="Floudas D."/>
            <person name="Copeland A."/>
            <person name="Barry K.W."/>
            <person name="Cichocki N."/>
            <person name="Veneault-Fourrey C."/>
            <person name="LaButti K."/>
            <person name="Lindquist E.A."/>
            <person name="Lipzen A."/>
            <person name="Lundell T."/>
            <person name="Morin E."/>
            <person name="Murat C."/>
            <person name="Sun H."/>
            <person name="Tunlid A."/>
            <person name="Henrissat B."/>
            <person name="Grigoriev I.V."/>
            <person name="Hibbett D.S."/>
            <person name="Martin F."/>
            <person name="Nordberg H.P."/>
            <person name="Cantor M.N."/>
            <person name="Hua S.X."/>
        </authorList>
    </citation>
    <scope>NUCLEOTIDE SEQUENCE [LARGE SCALE GENOMIC DNA]</scope>
    <source>
        <strain evidence="2 3">Foug A</strain>
    </source>
</reference>
<evidence type="ECO:0000256" key="1">
    <source>
        <dbReference type="SAM" id="MobiDB-lite"/>
    </source>
</evidence>